<protein>
    <submittedName>
        <fullName evidence="1">Uncharacterized protein</fullName>
    </submittedName>
</protein>
<gene>
    <name evidence="1" type="ORF">H9738_13910</name>
</gene>
<evidence type="ECO:0000313" key="2">
    <source>
        <dbReference type="Proteomes" id="UP000824230"/>
    </source>
</evidence>
<reference evidence="1" key="1">
    <citation type="journal article" date="2021" name="PeerJ">
        <title>Extensive microbial diversity within the chicken gut microbiome revealed by metagenomics and culture.</title>
        <authorList>
            <person name="Gilroy R."/>
            <person name="Ravi A."/>
            <person name="Getino M."/>
            <person name="Pursley I."/>
            <person name="Horton D.L."/>
            <person name="Alikhan N.F."/>
            <person name="Baker D."/>
            <person name="Gharbi K."/>
            <person name="Hall N."/>
            <person name="Watson M."/>
            <person name="Adriaenssens E.M."/>
            <person name="Foster-Nyarko E."/>
            <person name="Jarju S."/>
            <person name="Secka A."/>
            <person name="Antonio M."/>
            <person name="Oren A."/>
            <person name="Chaudhuri R.R."/>
            <person name="La Ragione R."/>
            <person name="Hildebrand F."/>
            <person name="Pallen M.J."/>
        </authorList>
    </citation>
    <scope>NUCLEOTIDE SEQUENCE</scope>
    <source>
        <strain evidence="1">ChiHjej12B11-1927</strain>
    </source>
</reference>
<comment type="caution">
    <text evidence="1">The sequence shown here is derived from an EMBL/GenBank/DDBJ whole genome shotgun (WGS) entry which is preliminary data.</text>
</comment>
<name>A0A9D1VP79_9FIRM</name>
<reference evidence="1" key="2">
    <citation type="submission" date="2021-04" db="EMBL/GenBank/DDBJ databases">
        <authorList>
            <person name="Gilroy R."/>
        </authorList>
    </citation>
    <scope>NUCLEOTIDE SEQUENCE</scope>
    <source>
        <strain evidence="1">ChiHjej12B11-1927</strain>
    </source>
</reference>
<dbReference type="EMBL" id="DXFG01000322">
    <property type="protein sequence ID" value="HIX38940.1"/>
    <property type="molecule type" value="Genomic_DNA"/>
</dbReference>
<organism evidence="1 2">
    <name type="scientific">Candidatus Blautia pullistercoris</name>
    <dbReference type="NCBI Taxonomy" id="2838499"/>
    <lineage>
        <taxon>Bacteria</taxon>
        <taxon>Bacillati</taxon>
        <taxon>Bacillota</taxon>
        <taxon>Clostridia</taxon>
        <taxon>Lachnospirales</taxon>
        <taxon>Lachnospiraceae</taxon>
        <taxon>Blautia</taxon>
    </lineage>
</organism>
<proteinExistence type="predicted"/>
<sequence length="64" mass="7269">MTSIGEGIYGYANGEKLSQFSVDAIDGKQYATLGLWIRYGEGPYYSWDSDEEDTIWVSADYEKK</sequence>
<evidence type="ECO:0000313" key="1">
    <source>
        <dbReference type="EMBL" id="HIX38940.1"/>
    </source>
</evidence>
<dbReference type="Proteomes" id="UP000824230">
    <property type="component" value="Unassembled WGS sequence"/>
</dbReference>
<dbReference type="AlphaFoldDB" id="A0A9D1VP79"/>
<accession>A0A9D1VP79</accession>